<dbReference type="Gene3D" id="3.30.110.170">
    <property type="entry name" value="Protein of unknown function (DUF541), domain 1"/>
    <property type="match status" value="1"/>
</dbReference>
<dbReference type="OrthoDB" id="7062395at2"/>
<evidence type="ECO:0000256" key="1">
    <source>
        <dbReference type="SAM" id="SignalP"/>
    </source>
</evidence>
<sequence length="249" mass="26103">MSTRIPVTALRFGLVWALQCLFAASLVLGTGLAAAQSPAPAEPHNIVQLSGTGSVETPQDWLTVTLSTSREGSDAGAVQAWLRQSLDTALMELKKTAQPGGMEVRSGGFSLQPRYSNDAKINGWIGSAELVLEGSDFARIGTAAAKAQPLTISSMRFSLSRQARAKLETQAQSLAIADFKTRAADIARSFGFADFSLREVSVGTVDQSPGPMPRMVAMSAKSMSADAAVPMEGGKTLVVVTVSGSVQLK</sequence>
<proteinExistence type="predicted"/>
<dbReference type="Gene3D" id="3.30.70.2970">
    <property type="entry name" value="Protein of unknown function (DUF541), domain 2"/>
    <property type="match status" value="1"/>
</dbReference>
<reference evidence="2 3" key="1">
    <citation type="submission" date="2018-05" db="EMBL/GenBank/DDBJ databases">
        <title>Rhodoferax soyangensis sp.nov., isolated from an oligotrophic freshwater lake.</title>
        <authorList>
            <person name="Park M."/>
        </authorList>
    </citation>
    <scope>NUCLEOTIDE SEQUENCE [LARGE SCALE GENOMIC DNA]</scope>
    <source>
        <strain evidence="2 3">IMCC26218</strain>
    </source>
</reference>
<feature type="chain" id="PRO_5017728200" evidence="1">
    <location>
        <begin position="36"/>
        <end position="249"/>
    </location>
</feature>
<dbReference type="Pfam" id="PF04402">
    <property type="entry name" value="SIMPL"/>
    <property type="match status" value="1"/>
</dbReference>
<evidence type="ECO:0000313" key="2">
    <source>
        <dbReference type="EMBL" id="RFO98690.1"/>
    </source>
</evidence>
<accession>A0A3E1RJD3</accession>
<dbReference type="Proteomes" id="UP000260665">
    <property type="component" value="Unassembled WGS sequence"/>
</dbReference>
<feature type="signal peptide" evidence="1">
    <location>
        <begin position="1"/>
        <end position="35"/>
    </location>
</feature>
<dbReference type="InterPro" id="IPR007497">
    <property type="entry name" value="SIMPL/DUF541"/>
</dbReference>
<dbReference type="RefSeq" id="WP_117173530.1">
    <property type="nucleotide sequence ID" value="NZ_QFZK01000001.1"/>
</dbReference>
<comment type="caution">
    <text evidence="2">The sequence shown here is derived from an EMBL/GenBank/DDBJ whole genome shotgun (WGS) entry which is preliminary data.</text>
</comment>
<name>A0A3E1RJD3_9BURK</name>
<organism evidence="2 3">
    <name type="scientific">Rhodoferax lacus</name>
    <dbReference type="NCBI Taxonomy" id="2184758"/>
    <lineage>
        <taxon>Bacteria</taxon>
        <taxon>Pseudomonadati</taxon>
        <taxon>Pseudomonadota</taxon>
        <taxon>Betaproteobacteria</taxon>
        <taxon>Burkholderiales</taxon>
        <taxon>Comamonadaceae</taxon>
        <taxon>Rhodoferax</taxon>
    </lineage>
</organism>
<dbReference type="InterPro" id="IPR052022">
    <property type="entry name" value="26kDa_periplasmic_antigen"/>
</dbReference>
<dbReference type="AlphaFoldDB" id="A0A3E1RJD3"/>
<dbReference type="PANTHER" id="PTHR34387:SF1">
    <property type="entry name" value="PERIPLASMIC IMMUNOGENIC PROTEIN"/>
    <property type="match status" value="1"/>
</dbReference>
<dbReference type="GO" id="GO:0006974">
    <property type="term" value="P:DNA damage response"/>
    <property type="evidence" value="ECO:0007669"/>
    <property type="project" value="TreeGrafter"/>
</dbReference>
<keyword evidence="3" id="KW-1185">Reference proteome</keyword>
<dbReference type="PANTHER" id="PTHR34387">
    <property type="entry name" value="SLR1258 PROTEIN"/>
    <property type="match status" value="1"/>
</dbReference>
<protein>
    <submittedName>
        <fullName evidence="2">SIMPL domain-containing protein</fullName>
    </submittedName>
</protein>
<dbReference type="EMBL" id="QFZK01000001">
    <property type="protein sequence ID" value="RFO98690.1"/>
    <property type="molecule type" value="Genomic_DNA"/>
</dbReference>
<gene>
    <name evidence="2" type="ORF">DIC66_02050</name>
</gene>
<keyword evidence="1" id="KW-0732">Signal</keyword>
<evidence type="ECO:0000313" key="3">
    <source>
        <dbReference type="Proteomes" id="UP000260665"/>
    </source>
</evidence>